<dbReference type="PANTHER" id="PTHR38567">
    <property type="entry name" value="DUF4291 DOMAIN-CONTAINING PROTEIN"/>
    <property type="match status" value="1"/>
</dbReference>
<gene>
    <name evidence="1" type="ORF">BDA99DRAFT_520898</name>
</gene>
<reference evidence="1" key="2">
    <citation type="submission" date="2023-02" db="EMBL/GenBank/DDBJ databases">
        <authorList>
            <consortium name="DOE Joint Genome Institute"/>
            <person name="Mondo S.J."/>
            <person name="Chang Y."/>
            <person name="Wang Y."/>
            <person name="Ahrendt S."/>
            <person name="Andreopoulos W."/>
            <person name="Barry K."/>
            <person name="Beard J."/>
            <person name="Benny G.L."/>
            <person name="Blankenship S."/>
            <person name="Bonito G."/>
            <person name="Cuomo C."/>
            <person name="Desiro A."/>
            <person name="Gervers K.A."/>
            <person name="Hundley H."/>
            <person name="Kuo A."/>
            <person name="LaButti K."/>
            <person name="Lang B.F."/>
            <person name="Lipzen A."/>
            <person name="O'Donnell K."/>
            <person name="Pangilinan J."/>
            <person name="Reynolds N."/>
            <person name="Sandor L."/>
            <person name="Smith M.W."/>
            <person name="Tsang A."/>
            <person name="Grigoriev I.V."/>
            <person name="Stajich J.E."/>
            <person name="Spatafora J.W."/>
        </authorList>
    </citation>
    <scope>NUCLEOTIDE SEQUENCE</scope>
    <source>
        <strain evidence="1">RSA 2281</strain>
    </source>
</reference>
<reference evidence="1" key="1">
    <citation type="journal article" date="2022" name="IScience">
        <title>Evolution of zygomycete secretomes and the origins of terrestrial fungal ecologies.</title>
        <authorList>
            <person name="Chang Y."/>
            <person name="Wang Y."/>
            <person name="Mondo S."/>
            <person name="Ahrendt S."/>
            <person name="Andreopoulos W."/>
            <person name="Barry K."/>
            <person name="Beard J."/>
            <person name="Benny G.L."/>
            <person name="Blankenship S."/>
            <person name="Bonito G."/>
            <person name="Cuomo C."/>
            <person name="Desiro A."/>
            <person name="Gervers K.A."/>
            <person name="Hundley H."/>
            <person name="Kuo A."/>
            <person name="LaButti K."/>
            <person name="Lang B.F."/>
            <person name="Lipzen A."/>
            <person name="O'Donnell K."/>
            <person name="Pangilinan J."/>
            <person name="Reynolds N."/>
            <person name="Sandor L."/>
            <person name="Smith M.E."/>
            <person name="Tsang A."/>
            <person name="Grigoriev I.V."/>
            <person name="Stajich J.E."/>
            <person name="Spatafora J.W."/>
        </authorList>
    </citation>
    <scope>NUCLEOTIDE SEQUENCE</scope>
    <source>
        <strain evidence="1">RSA 2281</strain>
    </source>
</reference>
<dbReference type="Pfam" id="PF14124">
    <property type="entry name" value="DUF4291"/>
    <property type="match status" value="1"/>
</dbReference>
<evidence type="ECO:0000313" key="1">
    <source>
        <dbReference type="EMBL" id="KAI9252363.1"/>
    </source>
</evidence>
<dbReference type="Proteomes" id="UP001209540">
    <property type="component" value="Unassembled WGS sequence"/>
</dbReference>
<sequence>MAQKPTHLPKTLTLEPYVDQQIFGNLPTKGRHIIGQFDDDSIVVYQAYSPSIASYAIEHQQFGGSNFSFDRMSWVKTSFAWMQYRCGWNTKPRQERTLAVRIKREAFDYIVSNAVGSRFIEEVHGTKENYEKIKKASQVRRQWDPDYVPNLEFKRLERRAIQLGLRGDMLRRYATEWIISIEDITTYVEEMRARLQDTKDPASLWVPVERVYKEEEPYHNTQQQTDSTI</sequence>
<keyword evidence="2" id="KW-1185">Reference proteome</keyword>
<evidence type="ECO:0000313" key="2">
    <source>
        <dbReference type="Proteomes" id="UP001209540"/>
    </source>
</evidence>
<evidence type="ECO:0008006" key="3">
    <source>
        <dbReference type="Google" id="ProtNLM"/>
    </source>
</evidence>
<name>A0AAD5K624_9FUNG</name>
<comment type="caution">
    <text evidence="1">The sequence shown here is derived from an EMBL/GenBank/DDBJ whole genome shotgun (WGS) entry which is preliminary data.</text>
</comment>
<dbReference type="EMBL" id="JAIXMP010000028">
    <property type="protein sequence ID" value="KAI9252363.1"/>
    <property type="molecule type" value="Genomic_DNA"/>
</dbReference>
<dbReference type="AlphaFoldDB" id="A0AAD5K624"/>
<accession>A0AAD5K624</accession>
<organism evidence="1 2">
    <name type="scientific">Phascolomyces articulosus</name>
    <dbReference type="NCBI Taxonomy" id="60185"/>
    <lineage>
        <taxon>Eukaryota</taxon>
        <taxon>Fungi</taxon>
        <taxon>Fungi incertae sedis</taxon>
        <taxon>Mucoromycota</taxon>
        <taxon>Mucoromycotina</taxon>
        <taxon>Mucoromycetes</taxon>
        <taxon>Mucorales</taxon>
        <taxon>Lichtheimiaceae</taxon>
        <taxon>Phascolomyces</taxon>
    </lineage>
</organism>
<dbReference type="InterPro" id="IPR025633">
    <property type="entry name" value="DUF4291"/>
</dbReference>
<protein>
    <recommendedName>
        <fullName evidence="3">DUF4291 domain-containing protein</fullName>
    </recommendedName>
</protein>
<dbReference type="PANTHER" id="PTHR38567:SF1">
    <property type="entry name" value="DUF4291 DOMAIN-CONTAINING PROTEIN"/>
    <property type="match status" value="1"/>
</dbReference>
<proteinExistence type="predicted"/>